<keyword evidence="4 13" id="KW-0067">ATP-binding</keyword>
<dbReference type="Proteomes" id="UP000315369">
    <property type="component" value="Unassembled WGS sequence"/>
</dbReference>
<protein>
    <submittedName>
        <fullName evidence="13">ATP-binding cassette domain-containing protein</fullName>
    </submittedName>
</protein>
<dbReference type="SMART" id="SM00382">
    <property type="entry name" value="AAA"/>
    <property type="match status" value="1"/>
</dbReference>
<dbReference type="PROSITE" id="PS50893">
    <property type="entry name" value="ABC_TRANSPORTER_2"/>
    <property type="match status" value="1"/>
</dbReference>
<dbReference type="GO" id="GO:0005886">
    <property type="term" value="C:plasma membrane"/>
    <property type="evidence" value="ECO:0007669"/>
    <property type="project" value="UniProtKB-SubCell"/>
</dbReference>
<keyword evidence="3" id="KW-0547">Nucleotide-binding</keyword>
<keyword evidence="5" id="KW-0653">Protein transport</keyword>
<dbReference type="Gene3D" id="1.20.1560.10">
    <property type="entry name" value="ABC transporter type 1, transmembrane domain"/>
    <property type="match status" value="1"/>
</dbReference>
<keyword evidence="6 9" id="KW-1133">Transmembrane helix</keyword>
<evidence type="ECO:0000256" key="4">
    <source>
        <dbReference type="ARBA" id="ARBA00022840"/>
    </source>
</evidence>
<dbReference type="Gene3D" id="3.40.50.300">
    <property type="entry name" value="P-loop containing nucleotide triphosphate hydrolases"/>
    <property type="match status" value="1"/>
</dbReference>
<dbReference type="GO" id="GO:0015031">
    <property type="term" value="P:protein transport"/>
    <property type="evidence" value="ECO:0007669"/>
    <property type="project" value="UniProtKB-KW"/>
</dbReference>
<keyword evidence="14" id="KW-1185">Reference proteome</keyword>
<dbReference type="PANTHER" id="PTHR24221">
    <property type="entry name" value="ATP-BINDING CASSETTE SUB-FAMILY B"/>
    <property type="match status" value="1"/>
</dbReference>
<evidence type="ECO:0000313" key="14">
    <source>
        <dbReference type="Proteomes" id="UP000315369"/>
    </source>
</evidence>
<evidence type="ECO:0000256" key="8">
    <source>
        <dbReference type="ARBA" id="ARBA00043264"/>
    </source>
</evidence>
<evidence type="ECO:0000256" key="9">
    <source>
        <dbReference type="SAM" id="Phobius"/>
    </source>
</evidence>
<evidence type="ECO:0000313" key="13">
    <source>
        <dbReference type="EMBL" id="TQF13057.1"/>
    </source>
</evidence>
<reference evidence="13 14" key="1">
    <citation type="submission" date="2019-06" db="EMBL/GenBank/DDBJ databases">
        <authorList>
            <person name="Livingstone P."/>
            <person name="Whitworth D."/>
        </authorList>
    </citation>
    <scope>NUCLEOTIDE SEQUENCE [LARGE SCALE GENOMIC DNA]</scope>
    <source>
        <strain evidence="13 14">AM401</strain>
    </source>
</reference>
<feature type="domain" description="Peptidase C39" evidence="12">
    <location>
        <begin position="14"/>
        <end position="140"/>
    </location>
</feature>
<dbReference type="InterPro" id="IPR003593">
    <property type="entry name" value="AAA+_ATPase"/>
</dbReference>
<accession>A0A540WVS2</accession>
<evidence type="ECO:0000259" key="10">
    <source>
        <dbReference type="PROSITE" id="PS50893"/>
    </source>
</evidence>
<dbReference type="GO" id="GO:0043213">
    <property type="term" value="P:bacteriocin transport"/>
    <property type="evidence" value="ECO:0007669"/>
    <property type="project" value="UniProtKB-KW"/>
</dbReference>
<dbReference type="GO" id="GO:0140359">
    <property type="term" value="F:ABC-type transporter activity"/>
    <property type="evidence" value="ECO:0007669"/>
    <property type="project" value="InterPro"/>
</dbReference>
<proteinExistence type="predicted"/>
<keyword evidence="5" id="KW-0813">Transport</keyword>
<feature type="domain" description="ABC transmembrane type-1" evidence="11">
    <location>
        <begin position="309"/>
        <end position="546"/>
    </location>
</feature>
<dbReference type="GO" id="GO:0006508">
    <property type="term" value="P:proteolysis"/>
    <property type="evidence" value="ECO:0007669"/>
    <property type="project" value="InterPro"/>
</dbReference>
<dbReference type="InterPro" id="IPR036640">
    <property type="entry name" value="ABC1_TM_sf"/>
</dbReference>
<dbReference type="EMBL" id="VIFM01000114">
    <property type="protein sequence ID" value="TQF13057.1"/>
    <property type="molecule type" value="Genomic_DNA"/>
</dbReference>
<dbReference type="InterPro" id="IPR027417">
    <property type="entry name" value="P-loop_NTPase"/>
</dbReference>
<feature type="transmembrane region" description="Helical" evidence="9">
    <location>
        <begin position="309"/>
        <end position="332"/>
    </location>
</feature>
<organism evidence="13 14">
    <name type="scientific">Myxococcus llanfairpwllgwyngyllgogerychwyrndrobwllllantysiliogogogochensis</name>
    <dbReference type="NCBI Taxonomy" id="2590453"/>
    <lineage>
        <taxon>Bacteria</taxon>
        <taxon>Pseudomonadati</taxon>
        <taxon>Myxococcota</taxon>
        <taxon>Myxococcia</taxon>
        <taxon>Myxococcales</taxon>
        <taxon>Cystobacterineae</taxon>
        <taxon>Myxococcaceae</taxon>
        <taxon>Myxococcus</taxon>
    </lineage>
</organism>
<dbReference type="SUPFAM" id="SSF52540">
    <property type="entry name" value="P-loop containing nucleoside triphosphate hydrolases"/>
    <property type="match status" value="1"/>
</dbReference>
<dbReference type="PROSITE" id="PS50990">
    <property type="entry name" value="PEPTIDASE_C39"/>
    <property type="match status" value="1"/>
</dbReference>
<comment type="subcellular location">
    <subcellularLocation>
        <location evidence="1">Cell membrane</location>
        <topology evidence="1">Multi-pass membrane protein</topology>
    </subcellularLocation>
</comment>
<dbReference type="PROSITE" id="PS50929">
    <property type="entry name" value="ABC_TM1F"/>
    <property type="match status" value="1"/>
</dbReference>
<dbReference type="GO" id="GO:0016887">
    <property type="term" value="F:ATP hydrolysis activity"/>
    <property type="evidence" value="ECO:0007669"/>
    <property type="project" value="InterPro"/>
</dbReference>
<keyword evidence="2 9" id="KW-0812">Transmembrane</keyword>
<dbReference type="PANTHER" id="PTHR24221:SF654">
    <property type="entry name" value="ATP-BINDING CASSETTE SUB-FAMILY B MEMBER 6"/>
    <property type="match status" value="1"/>
</dbReference>
<dbReference type="GO" id="GO:0005524">
    <property type="term" value="F:ATP binding"/>
    <property type="evidence" value="ECO:0007669"/>
    <property type="project" value="UniProtKB-KW"/>
</dbReference>
<evidence type="ECO:0000256" key="1">
    <source>
        <dbReference type="ARBA" id="ARBA00004651"/>
    </source>
</evidence>
<evidence type="ECO:0000259" key="11">
    <source>
        <dbReference type="PROSITE" id="PS50929"/>
    </source>
</evidence>
<evidence type="ECO:0000256" key="3">
    <source>
        <dbReference type="ARBA" id="ARBA00022741"/>
    </source>
</evidence>
<dbReference type="Pfam" id="PF00005">
    <property type="entry name" value="ABC_tran"/>
    <property type="match status" value="1"/>
</dbReference>
<dbReference type="Gene3D" id="3.90.70.10">
    <property type="entry name" value="Cysteine proteinases"/>
    <property type="match status" value="1"/>
</dbReference>
<evidence type="ECO:0000256" key="7">
    <source>
        <dbReference type="ARBA" id="ARBA00023136"/>
    </source>
</evidence>
<dbReference type="InterPro" id="IPR003439">
    <property type="entry name" value="ABC_transporter-like_ATP-bd"/>
</dbReference>
<sequence>MAGTRRLLIPEVIQTSAMDCGPAALKALFDGFNLPVSYGRLREACQTDIDGTSIDVLEELAGKLGMDAVQVVLPLDQVLMPETKALPALAVVRLADSNLHFIVIWRRWGNMVQIMDPALGRRWVSVTELMERLYVHALPVPAEGFRAWASTEEFLAGMRLRLGALADKPLAERLLAEALADETWKSVACLDAATRLVQTLVDGGGVERGESSERFLEQLLREVRAALAEGRAEQVIPASYWTAVGPPDAEEVTLRGVVGILARGLRTERAEGEPPLSAELLAALKEPPTRPLRELVALMRRDGVLAPSILAAIALTAAVGGFLEALLLRGIIDAGRYLTTQEQRLAGIVTLLALMGMIFSLEFPLSLGTLRLGRRLELRLRLAFLDKIPRLGDRYFKSRLVSDMAQRCHGIHQVRSVPTMAVGVLRASAEMLVTLAGLTWLAPGSAPLIIIGGGLALAVPLLAQRSLLEADRRMRDFDGVLSRFYLDAMRGAVALRAHRAELTLRRAHEEPLHEFVRAARTLLSRGILTDTLATMVATGGSVAIVLHAVSQGIQPGAVLLLVYWALALATLGKQLADALRQYPAASSLTARMMEPLLTPDEVGAGLETAADVDARAETGGVGFTLKQVEVKAAGFTVLQGIDMTVRPGEHVAIVGPSGAGKSSLVGILLGWHRPSSGSVEVDGAPLAGQVLARLRRQTAWVEPEVTLWNKSLVDNLAYGVEATDVLPRVGQALRSADLIEFLDKLPLGLQTRLGEGGSLLSGGQGQRVRLGRALLRPGVRLAIFDEPFRGLERDRRAALLERSRAELSGATLLCIMHDIAETLTFDRVLVIKGGQLVEDDNPKRLAQREDSVYRSLLDEEEQMRRDLTGHGGWRRMVLDHGLLSEHPAEDTKPMREGAA</sequence>
<feature type="transmembrane region" description="Helical" evidence="9">
    <location>
        <begin position="552"/>
        <end position="571"/>
    </location>
</feature>
<feature type="transmembrane region" description="Helical" evidence="9">
    <location>
        <begin position="448"/>
        <end position="468"/>
    </location>
</feature>
<dbReference type="InterPro" id="IPR005074">
    <property type="entry name" value="Peptidase_C39"/>
</dbReference>
<feature type="domain" description="ABC transporter" evidence="10">
    <location>
        <begin position="623"/>
        <end position="858"/>
    </location>
</feature>
<dbReference type="OrthoDB" id="5495812at2"/>
<dbReference type="GO" id="GO:0034040">
    <property type="term" value="F:ATPase-coupled lipid transmembrane transporter activity"/>
    <property type="evidence" value="ECO:0007669"/>
    <property type="project" value="TreeGrafter"/>
</dbReference>
<gene>
    <name evidence="13" type="ORF">FJV41_25885</name>
</gene>
<keyword evidence="8" id="KW-0080">Bacteriocin transport</keyword>
<dbReference type="SUPFAM" id="SSF90123">
    <property type="entry name" value="ABC transporter transmembrane region"/>
    <property type="match status" value="1"/>
</dbReference>
<dbReference type="InterPro" id="IPR039421">
    <property type="entry name" value="Type_1_exporter"/>
</dbReference>
<feature type="transmembrane region" description="Helical" evidence="9">
    <location>
        <begin position="527"/>
        <end position="546"/>
    </location>
</feature>
<dbReference type="InterPro" id="IPR011527">
    <property type="entry name" value="ABC1_TM_dom"/>
</dbReference>
<dbReference type="Pfam" id="PF03412">
    <property type="entry name" value="Peptidase_C39"/>
    <property type="match status" value="1"/>
</dbReference>
<evidence type="ECO:0000256" key="2">
    <source>
        <dbReference type="ARBA" id="ARBA00022692"/>
    </source>
</evidence>
<comment type="caution">
    <text evidence="13">The sequence shown here is derived from an EMBL/GenBank/DDBJ whole genome shotgun (WGS) entry which is preliminary data.</text>
</comment>
<evidence type="ECO:0000256" key="5">
    <source>
        <dbReference type="ARBA" id="ARBA00022927"/>
    </source>
</evidence>
<name>A0A540WVS2_9BACT</name>
<evidence type="ECO:0000256" key="6">
    <source>
        <dbReference type="ARBA" id="ARBA00022989"/>
    </source>
</evidence>
<keyword evidence="7 9" id="KW-0472">Membrane</keyword>
<dbReference type="GO" id="GO:0008233">
    <property type="term" value="F:peptidase activity"/>
    <property type="evidence" value="ECO:0007669"/>
    <property type="project" value="InterPro"/>
</dbReference>
<dbReference type="AlphaFoldDB" id="A0A540WVS2"/>
<dbReference type="RefSeq" id="WP_141645226.1">
    <property type="nucleotide sequence ID" value="NZ_VIFM01000114.1"/>
</dbReference>
<evidence type="ECO:0000259" key="12">
    <source>
        <dbReference type="PROSITE" id="PS50990"/>
    </source>
</evidence>
<feature type="transmembrane region" description="Helical" evidence="9">
    <location>
        <begin position="344"/>
        <end position="365"/>
    </location>
</feature>